<evidence type="ECO:0000313" key="1">
    <source>
        <dbReference type="EMBL" id="QHT04855.1"/>
    </source>
</evidence>
<accession>A0A6C0CMZ9</accession>
<protein>
    <submittedName>
        <fullName evidence="1">Uncharacterized protein</fullName>
    </submittedName>
</protein>
<sequence length="90" mass="10659">MKSKVSKSYISIKNEINLTHPPKCKFVFFNYHDAQMSSISSYISPNIKNFNHNHGICEDIVLQHLAKYMGCKNIYYHIDYVLDRKYYYGV</sequence>
<dbReference type="EMBL" id="MN739440">
    <property type="protein sequence ID" value="QHT04855.1"/>
    <property type="molecule type" value="Genomic_DNA"/>
</dbReference>
<reference evidence="1" key="1">
    <citation type="journal article" date="2020" name="Nature">
        <title>Giant virus diversity and host interactions through global metagenomics.</title>
        <authorList>
            <person name="Schulz F."/>
            <person name="Roux S."/>
            <person name="Paez-Espino D."/>
            <person name="Jungbluth S."/>
            <person name="Walsh D.A."/>
            <person name="Denef V.J."/>
            <person name="McMahon K.D."/>
            <person name="Konstantinidis K.T."/>
            <person name="Eloe-Fadrosh E.A."/>
            <person name="Kyrpides N.C."/>
            <person name="Woyke T."/>
        </authorList>
    </citation>
    <scope>NUCLEOTIDE SEQUENCE</scope>
    <source>
        <strain evidence="1">GVMAG-M-3300021343-4</strain>
    </source>
</reference>
<name>A0A6C0CMZ9_9ZZZZ</name>
<dbReference type="AlphaFoldDB" id="A0A6C0CMZ9"/>
<proteinExistence type="predicted"/>
<organism evidence="1">
    <name type="scientific">viral metagenome</name>
    <dbReference type="NCBI Taxonomy" id="1070528"/>
    <lineage>
        <taxon>unclassified sequences</taxon>
        <taxon>metagenomes</taxon>
        <taxon>organismal metagenomes</taxon>
    </lineage>
</organism>